<accession>A0A1M6PR45</accession>
<feature type="domain" description="HTH tetR-type" evidence="3">
    <location>
        <begin position="11"/>
        <end position="71"/>
    </location>
</feature>
<dbReference type="InterPro" id="IPR039532">
    <property type="entry name" value="TetR_C_Firmicutes"/>
</dbReference>
<reference evidence="4 5" key="1">
    <citation type="submission" date="2016-11" db="EMBL/GenBank/DDBJ databases">
        <authorList>
            <person name="Jaros S."/>
            <person name="Januszkiewicz K."/>
            <person name="Wedrychowicz H."/>
        </authorList>
    </citation>
    <scope>NUCLEOTIDE SEQUENCE [LARGE SCALE GENOMIC DNA]</scope>
    <source>
        <strain evidence="4 5">DSM 15929</strain>
    </source>
</reference>
<feature type="DNA-binding region" description="H-T-H motif" evidence="2">
    <location>
        <begin position="34"/>
        <end position="53"/>
    </location>
</feature>
<keyword evidence="5" id="KW-1185">Reference proteome</keyword>
<gene>
    <name evidence="4" type="ORF">SAMN02745136_01696</name>
</gene>
<dbReference type="PANTHER" id="PTHR43479">
    <property type="entry name" value="ACREF/ENVCD OPERON REPRESSOR-RELATED"/>
    <property type="match status" value="1"/>
</dbReference>
<dbReference type="InterPro" id="IPR009057">
    <property type="entry name" value="Homeodomain-like_sf"/>
</dbReference>
<dbReference type="Gene3D" id="1.10.357.10">
    <property type="entry name" value="Tetracycline Repressor, domain 2"/>
    <property type="match status" value="1"/>
</dbReference>
<evidence type="ECO:0000256" key="1">
    <source>
        <dbReference type="ARBA" id="ARBA00023125"/>
    </source>
</evidence>
<keyword evidence="1 2" id="KW-0238">DNA-binding</keyword>
<evidence type="ECO:0000313" key="4">
    <source>
        <dbReference type="EMBL" id="SHK10351.1"/>
    </source>
</evidence>
<dbReference type="STRING" id="1121322.SAMN02745136_01696"/>
<dbReference type="SUPFAM" id="SSF46689">
    <property type="entry name" value="Homeodomain-like"/>
    <property type="match status" value="1"/>
</dbReference>
<dbReference type="OrthoDB" id="9810250at2"/>
<dbReference type="InterPro" id="IPR050624">
    <property type="entry name" value="HTH-type_Tx_Regulator"/>
</dbReference>
<evidence type="ECO:0000259" key="3">
    <source>
        <dbReference type="PROSITE" id="PS50977"/>
    </source>
</evidence>
<evidence type="ECO:0000313" key="5">
    <source>
        <dbReference type="Proteomes" id="UP000184386"/>
    </source>
</evidence>
<dbReference type="GO" id="GO:0003677">
    <property type="term" value="F:DNA binding"/>
    <property type="evidence" value="ECO:0007669"/>
    <property type="project" value="UniProtKB-UniRule"/>
</dbReference>
<dbReference type="AlphaFoldDB" id="A0A1M6PR45"/>
<dbReference type="PROSITE" id="PS50977">
    <property type="entry name" value="HTH_TETR_2"/>
    <property type="match status" value="1"/>
</dbReference>
<proteinExistence type="predicted"/>
<dbReference type="Pfam" id="PF00440">
    <property type="entry name" value="TetR_N"/>
    <property type="match status" value="1"/>
</dbReference>
<name>A0A1M6PR45_9FIRM</name>
<dbReference type="RefSeq" id="WP_073274799.1">
    <property type="nucleotide sequence ID" value="NZ_FRAC01000009.1"/>
</dbReference>
<dbReference type="Pfam" id="PF14278">
    <property type="entry name" value="TetR_C_8"/>
    <property type="match status" value="1"/>
</dbReference>
<dbReference type="PANTHER" id="PTHR43479:SF7">
    <property type="entry name" value="TETR-FAMILY TRANSCRIPTIONAL REGULATOR"/>
    <property type="match status" value="1"/>
</dbReference>
<organism evidence="4 5">
    <name type="scientific">Anaerocolumna jejuensis DSM 15929</name>
    <dbReference type="NCBI Taxonomy" id="1121322"/>
    <lineage>
        <taxon>Bacteria</taxon>
        <taxon>Bacillati</taxon>
        <taxon>Bacillota</taxon>
        <taxon>Clostridia</taxon>
        <taxon>Lachnospirales</taxon>
        <taxon>Lachnospiraceae</taxon>
        <taxon>Anaerocolumna</taxon>
    </lineage>
</organism>
<dbReference type="InterPro" id="IPR001647">
    <property type="entry name" value="HTH_TetR"/>
</dbReference>
<protein>
    <submittedName>
        <fullName evidence="4">Transcriptional regulator, TetR family</fullName>
    </submittedName>
</protein>
<sequence length="187" mass="21837">MKEKKTDRRVKYTIMVIKQSFVKLLKTKPIAKITIKEICEEADINRATFYAHYQDQYDLLQQIEKDIISDINQYLGSYNLRNAHEMPLEMLDKILEYIKENSEIFDVLLNSSGDIKFQQEVTNIIGRQHFSLQGTNEDEDEYVFLFFANGSIGIIKKWLKDGMKKPVKEMTELIFDLSLNGRGGRKG</sequence>
<dbReference type="EMBL" id="FRAC01000009">
    <property type="protein sequence ID" value="SHK10351.1"/>
    <property type="molecule type" value="Genomic_DNA"/>
</dbReference>
<dbReference type="Proteomes" id="UP000184386">
    <property type="component" value="Unassembled WGS sequence"/>
</dbReference>
<evidence type="ECO:0000256" key="2">
    <source>
        <dbReference type="PROSITE-ProRule" id="PRU00335"/>
    </source>
</evidence>